<dbReference type="Proteomes" id="UP000011615">
    <property type="component" value="Unassembled WGS sequence"/>
</dbReference>
<keyword evidence="2" id="KW-1185">Reference proteome</keyword>
<comment type="caution">
    <text evidence="1">The sequence shown here is derived from an EMBL/GenBank/DDBJ whole genome shotgun (WGS) entry which is preliminary data.</text>
</comment>
<gene>
    <name evidence="1" type="ORF">C476_16615</name>
</gene>
<dbReference type="STRING" id="1230457.C476_16615"/>
<organism evidence="1 2">
    <name type="scientific">Natrinema limicola JCM 13563</name>
    <dbReference type="NCBI Taxonomy" id="1230457"/>
    <lineage>
        <taxon>Archaea</taxon>
        <taxon>Methanobacteriati</taxon>
        <taxon>Methanobacteriota</taxon>
        <taxon>Stenosarchaea group</taxon>
        <taxon>Halobacteria</taxon>
        <taxon>Halobacteriales</taxon>
        <taxon>Natrialbaceae</taxon>
        <taxon>Natrinema</taxon>
    </lineage>
</organism>
<dbReference type="EMBL" id="AOIT01000069">
    <property type="protein sequence ID" value="ELZ16973.1"/>
    <property type="molecule type" value="Genomic_DNA"/>
</dbReference>
<protein>
    <submittedName>
        <fullName evidence="1">Uncharacterized protein</fullName>
    </submittedName>
</protein>
<evidence type="ECO:0000313" key="2">
    <source>
        <dbReference type="Proteomes" id="UP000011615"/>
    </source>
</evidence>
<dbReference type="PATRIC" id="fig|1230457.4.peg.3328"/>
<evidence type="ECO:0000313" key="1">
    <source>
        <dbReference type="EMBL" id="ELZ16973.1"/>
    </source>
</evidence>
<proteinExistence type="predicted"/>
<reference evidence="1 2" key="1">
    <citation type="journal article" date="2014" name="PLoS Genet.">
        <title>Phylogenetically driven sequencing of extremely halophilic archaea reveals strategies for static and dynamic osmo-response.</title>
        <authorList>
            <person name="Becker E.A."/>
            <person name="Seitzer P.M."/>
            <person name="Tritt A."/>
            <person name="Larsen D."/>
            <person name="Krusor M."/>
            <person name="Yao A.I."/>
            <person name="Wu D."/>
            <person name="Madern D."/>
            <person name="Eisen J.A."/>
            <person name="Darling A.E."/>
            <person name="Facciotti M.T."/>
        </authorList>
    </citation>
    <scope>NUCLEOTIDE SEQUENCE [LARGE SCALE GENOMIC DNA]</scope>
    <source>
        <strain evidence="1 2">JCM 13563</strain>
    </source>
</reference>
<name>M0C2T2_9EURY</name>
<dbReference type="AlphaFoldDB" id="M0C2T2"/>
<sequence length="98" mass="10576">MEPDSVPPVSAVILCVQLFKEPAGGRPDPNAVDVAHFKAVRGGPARLVVDEDAVDDCADGLDPVGIDDGCRRRIEMCVLVIGLRVLRPFHHEVDHVVD</sequence>
<accession>M0C2T2</accession>